<keyword evidence="8 10" id="KW-0807">Transducer</keyword>
<keyword evidence="4" id="KW-0997">Cell inner membrane</keyword>
<evidence type="ECO:0000256" key="9">
    <source>
        <dbReference type="ARBA" id="ARBA00029447"/>
    </source>
</evidence>
<evidence type="ECO:0000256" key="3">
    <source>
        <dbReference type="ARBA" id="ARBA00022481"/>
    </source>
</evidence>
<evidence type="ECO:0000256" key="4">
    <source>
        <dbReference type="ARBA" id="ARBA00022519"/>
    </source>
</evidence>
<dbReference type="PANTHER" id="PTHR43531">
    <property type="entry name" value="PROTEIN ICFG"/>
    <property type="match status" value="1"/>
</dbReference>
<dbReference type="SUPFAM" id="SSF58104">
    <property type="entry name" value="Methyl-accepting chemotaxis protein (MCP) signaling domain"/>
    <property type="match status" value="1"/>
</dbReference>
<protein>
    <submittedName>
        <fullName evidence="14">Methyl-accepting chemotaxis sensory transducer with TarH sensor</fullName>
    </submittedName>
</protein>
<dbReference type="InterPro" id="IPR004089">
    <property type="entry name" value="MCPsignal_dom"/>
</dbReference>
<comment type="similarity">
    <text evidence="9">Belongs to the methyl-accepting chemotaxis (MCP) protein family.</text>
</comment>
<comment type="subcellular location">
    <subcellularLocation>
        <location evidence="1">Cell inner membrane</location>
        <topology evidence="1">Multi-pass membrane protein</topology>
    </subcellularLocation>
</comment>
<feature type="compositionally biased region" description="Low complexity" evidence="11">
    <location>
        <begin position="525"/>
        <end position="550"/>
    </location>
</feature>
<evidence type="ECO:0000313" key="14">
    <source>
        <dbReference type="EMBL" id="SFV09653.1"/>
    </source>
</evidence>
<evidence type="ECO:0000256" key="10">
    <source>
        <dbReference type="PROSITE-ProRule" id="PRU00284"/>
    </source>
</evidence>
<dbReference type="GO" id="GO:0006935">
    <property type="term" value="P:chemotaxis"/>
    <property type="evidence" value="ECO:0007669"/>
    <property type="project" value="InterPro"/>
</dbReference>
<keyword evidence="3" id="KW-0488">Methylation</keyword>
<dbReference type="Proteomes" id="UP000199391">
    <property type="component" value="Unassembled WGS sequence"/>
</dbReference>
<gene>
    <name evidence="14" type="ORF">SAMN05216552_103056</name>
</gene>
<reference evidence="15" key="1">
    <citation type="submission" date="2016-10" db="EMBL/GenBank/DDBJ databases">
        <authorList>
            <person name="Varghese N."/>
            <person name="Submissions S."/>
        </authorList>
    </citation>
    <scope>NUCLEOTIDE SEQUENCE [LARGE SCALE GENOMIC DNA]</scope>
    <source>
        <strain evidence="15">CGMCC 1.11014</strain>
    </source>
</reference>
<feature type="domain" description="Methyl-accepting transducer" evidence="13">
    <location>
        <begin position="268"/>
        <end position="497"/>
    </location>
</feature>
<dbReference type="PROSITE" id="PS50111">
    <property type="entry name" value="CHEMOTAXIS_TRANSDUC_2"/>
    <property type="match status" value="1"/>
</dbReference>
<dbReference type="PRINTS" id="PR00260">
    <property type="entry name" value="CHEMTRNSDUCR"/>
</dbReference>
<feature type="transmembrane region" description="Helical" evidence="12">
    <location>
        <begin position="187"/>
        <end position="207"/>
    </location>
</feature>
<evidence type="ECO:0000259" key="13">
    <source>
        <dbReference type="PROSITE" id="PS50111"/>
    </source>
</evidence>
<dbReference type="FunFam" id="1.10.287.950:FF:000001">
    <property type="entry name" value="Methyl-accepting chemotaxis sensory transducer"/>
    <property type="match status" value="1"/>
</dbReference>
<dbReference type="AlphaFoldDB" id="A0A1I7LJ10"/>
<dbReference type="SMART" id="SM00283">
    <property type="entry name" value="MA"/>
    <property type="match status" value="1"/>
</dbReference>
<sequence>MKLSVRKKFLGVIAIILLMQLALGLFFLTRLQRSSDELDAMYRVDLQQTAVVGEIDGLLTRVDINILRMIAIGDQASIAAWKNENADRFAKADNAIGRLAAASQGARQDTIKALQDAYRKMQAGMTHQVQLIEQGDIKGGAEVNRLEVKDNANRVFTILADMKQTVQAAALARFESQQAAASATRHISAGVVAAVALIAVALGLLVVRGLLSQLGGEPDYVVAVVDRIAAGDLAVDIVTGEGDRGSILFAMQSMRDNLSRMIADVRGGTHTIATASEQIASGNQDLSARTEQQAGSLQETSSSMEELTATVKQNADNARQANQLAIMASEVAVKGGVVVSQVVDTMGSINASSRKIVDIISVIDGIAFQTNILALNAAVEAARAGEQGRGFAVVASEVRNLAQRSAAAAKEIKTLIGDSVEQVDSGAKLVDEAGSTMRAVVDSIKGVADIMAEITAATQEQTSGIEQINHAITQMDRTTQQNAALVEQAAAAAGALQDQAASLARAVSQFKVDQGVAGTAPPMTAGRRAGSAAQPSSARPASHPARRAAPVKQVASTPAAIDEWEEF</sequence>
<dbReference type="GO" id="GO:0004888">
    <property type="term" value="F:transmembrane signaling receptor activity"/>
    <property type="evidence" value="ECO:0007669"/>
    <property type="project" value="InterPro"/>
</dbReference>
<dbReference type="InterPro" id="IPR003122">
    <property type="entry name" value="Tar_rcpt_lig-bd"/>
</dbReference>
<dbReference type="CDD" id="cd11386">
    <property type="entry name" value="MCP_signal"/>
    <property type="match status" value="1"/>
</dbReference>
<evidence type="ECO:0000256" key="12">
    <source>
        <dbReference type="SAM" id="Phobius"/>
    </source>
</evidence>
<dbReference type="RefSeq" id="WP_093558409.1">
    <property type="nucleotide sequence ID" value="NZ_FPBO01000030.1"/>
</dbReference>
<dbReference type="OrthoDB" id="9147953at2"/>
<keyword evidence="5 12" id="KW-0812">Transmembrane</keyword>
<evidence type="ECO:0000256" key="11">
    <source>
        <dbReference type="SAM" id="MobiDB-lite"/>
    </source>
</evidence>
<dbReference type="GO" id="GO:0007165">
    <property type="term" value="P:signal transduction"/>
    <property type="evidence" value="ECO:0007669"/>
    <property type="project" value="UniProtKB-KW"/>
</dbReference>
<evidence type="ECO:0000256" key="5">
    <source>
        <dbReference type="ARBA" id="ARBA00022692"/>
    </source>
</evidence>
<evidence type="ECO:0000256" key="1">
    <source>
        <dbReference type="ARBA" id="ARBA00004429"/>
    </source>
</evidence>
<evidence type="ECO:0000313" key="15">
    <source>
        <dbReference type="Proteomes" id="UP000199391"/>
    </source>
</evidence>
<dbReference type="InterPro" id="IPR051310">
    <property type="entry name" value="MCP_chemotaxis"/>
</dbReference>
<evidence type="ECO:0000256" key="8">
    <source>
        <dbReference type="ARBA" id="ARBA00023224"/>
    </source>
</evidence>
<dbReference type="STRING" id="1035707.SAMN05216552_103056"/>
<dbReference type="GO" id="GO:0005886">
    <property type="term" value="C:plasma membrane"/>
    <property type="evidence" value="ECO:0007669"/>
    <property type="project" value="UniProtKB-SubCell"/>
</dbReference>
<dbReference type="InterPro" id="IPR004090">
    <property type="entry name" value="Chemotax_Me-accpt_rcpt"/>
</dbReference>
<dbReference type="EMBL" id="FPBO01000030">
    <property type="protein sequence ID" value="SFV09653.1"/>
    <property type="molecule type" value="Genomic_DNA"/>
</dbReference>
<keyword evidence="2" id="KW-1003">Cell membrane</keyword>
<organism evidence="14 15">
    <name type="scientific">Pseudoduganella namucuonensis</name>
    <dbReference type="NCBI Taxonomy" id="1035707"/>
    <lineage>
        <taxon>Bacteria</taxon>
        <taxon>Pseudomonadati</taxon>
        <taxon>Pseudomonadota</taxon>
        <taxon>Betaproteobacteria</taxon>
        <taxon>Burkholderiales</taxon>
        <taxon>Oxalobacteraceae</taxon>
        <taxon>Telluria group</taxon>
        <taxon>Pseudoduganella</taxon>
    </lineage>
</organism>
<keyword evidence="7 12" id="KW-0472">Membrane</keyword>
<keyword evidence="15" id="KW-1185">Reference proteome</keyword>
<evidence type="ECO:0000256" key="2">
    <source>
        <dbReference type="ARBA" id="ARBA00022475"/>
    </source>
</evidence>
<dbReference type="PANTHER" id="PTHR43531:SF14">
    <property type="entry name" value="METHYL-ACCEPTING CHEMOTAXIS PROTEIN I-RELATED"/>
    <property type="match status" value="1"/>
</dbReference>
<proteinExistence type="inferred from homology"/>
<feature type="region of interest" description="Disordered" evidence="11">
    <location>
        <begin position="517"/>
        <end position="567"/>
    </location>
</feature>
<keyword evidence="6 12" id="KW-1133">Transmembrane helix</keyword>
<dbReference type="Pfam" id="PF00015">
    <property type="entry name" value="MCPsignal"/>
    <property type="match status" value="1"/>
</dbReference>
<dbReference type="Gene3D" id="1.10.287.950">
    <property type="entry name" value="Methyl-accepting chemotaxis protein"/>
    <property type="match status" value="1"/>
</dbReference>
<accession>A0A1I7LJ10</accession>
<name>A0A1I7LJ10_9BURK</name>
<dbReference type="Pfam" id="PF02203">
    <property type="entry name" value="TarH"/>
    <property type="match status" value="1"/>
</dbReference>
<evidence type="ECO:0000256" key="7">
    <source>
        <dbReference type="ARBA" id="ARBA00023136"/>
    </source>
</evidence>
<evidence type="ECO:0000256" key="6">
    <source>
        <dbReference type="ARBA" id="ARBA00022989"/>
    </source>
</evidence>